<gene>
    <name evidence="3" type="ORF">Tci_048044</name>
</gene>
<sequence length="329" mass="37233">MENVPPPNKNSNVPEEEPILDQAPAALVGFAPQWIGGQIPNNNNGWLEEDPDEDEQEDLEEEPEEEEIEYEDMEEPSIYTAPVPRVDDPYVMVRDAATDTQGDKDVDTDAPWGTQPFKPCGSPHDSQIMPLKRRSQTNSQPTLTQEAVDQLVRDGIEAAIRDDRERVRMEATRAGGPAKGPTAAPMARECSFTVFMKCGPTQFHETEGAVGLVRWFEKMKNTFEISRQLANGRPWTEVKQMMTDKFCPTEEVQRLKDKLRHLNLRDMNIATYMKRFNELALLCHDVVPNEKKKVVLYIKGLPEIIKGETTSSRPATLNEAVRMAHALME</sequence>
<dbReference type="AlphaFoldDB" id="A0A6L2MQ11"/>
<name>A0A6L2MQ11_TANCI</name>
<feature type="region of interest" description="Disordered" evidence="1">
    <location>
        <begin position="1"/>
        <end position="83"/>
    </location>
</feature>
<feature type="compositionally biased region" description="Acidic residues" evidence="1">
    <location>
        <begin position="47"/>
        <end position="75"/>
    </location>
</feature>
<comment type="caution">
    <text evidence="3">The sequence shown here is derived from an EMBL/GenBank/DDBJ whole genome shotgun (WGS) entry which is preliminary data.</text>
</comment>
<dbReference type="Pfam" id="PF03732">
    <property type="entry name" value="Retrotrans_gag"/>
    <property type="match status" value="1"/>
</dbReference>
<feature type="domain" description="Retrotransposon gag" evidence="2">
    <location>
        <begin position="232"/>
        <end position="302"/>
    </location>
</feature>
<dbReference type="InterPro" id="IPR005162">
    <property type="entry name" value="Retrotrans_gag_dom"/>
</dbReference>
<evidence type="ECO:0000256" key="1">
    <source>
        <dbReference type="SAM" id="MobiDB-lite"/>
    </source>
</evidence>
<protein>
    <recommendedName>
        <fullName evidence="2">Retrotransposon gag domain-containing protein</fullName>
    </recommendedName>
</protein>
<reference evidence="3" key="1">
    <citation type="journal article" date="2019" name="Sci. Rep.">
        <title>Draft genome of Tanacetum cinerariifolium, the natural source of mosquito coil.</title>
        <authorList>
            <person name="Yamashiro T."/>
            <person name="Shiraishi A."/>
            <person name="Satake H."/>
            <person name="Nakayama K."/>
        </authorList>
    </citation>
    <scope>NUCLEOTIDE SEQUENCE</scope>
</reference>
<accession>A0A6L2MQ11</accession>
<evidence type="ECO:0000259" key="2">
    <source>
        <dbReference type="Pfam" id="PF03732"/>
    </source>
</evidence>
<proteinExistence type="predicted"/>
<organism evidence="3">
    <name type="scientific">Tanacetum cinerariifolium</name>
    <name type="common">Dalmatian daisy</name>
    <name type="synonym">Chrysanthemum cinerariifolium</name>
    <dbReference type="NCBI Taxonomy" id="118510"/>
    <lineage>
        <taxon>Eukaryota</taxon>
        <taxon>Viridiplantae</taxon>
        <taxon>Streptophyta</taxon>
        <taxon>Embryophyta</taxon>
        <taxon>Tracheophyta</taxon>
        <taxon>Spermatophyta</taxon>
        <taxon>Magnoliopsida</taxon>
        <taxon>eudicotyledons</taxon>
        <taxon>Gunneridae</taxon>
        <taxon>Pentapetalae</taxon>
        <taxon>asterids</taxon>
        <taxon>campanulids</taxon>
        <taxon>Asterales</taxon>
        <taxon>Asteraceae</taxon>
        <taxon>Asteroideae</taxon>
        <taxon>Anthemideae</taxon>
        <taxon>Anthemidinae</taxon>
        <taxon>Tanacetum</taxon>
    </lineage>
</organism>
<evidence type="ECO:0000313" key="3">
    <source>
        <dbReference type="EMBL" id="GEU76066.1"/>
    </source>
</evidence>
<dbReference type="EMBL" id="BKCJ010007206">
    <property type="protein sequence ID" value="GEU76066.1"/>
    <property type="molecule type" value="Genomic_DNA"/>
</dbReference>